<organism evidence="2 3">
    <name type="scientific">Rhodocollybia butyracea</name>
    <dbReference type="NCBI Taxonomy" id="206335"/>
    <lineage>
        <taxon>Eukaryota</taxon>
        <taxon>Fungi</taxon>
        <taxon>Dikarya</taxon>
        <taxon>Basidiomycota</taxon>
        <taxon>Agaricomycotina</taxon>
        <taxon>Agaricomycetes</taxon>
        <taxon>Agaricomycetidae</taxon>
        <taxon>Agaricales</taxon>
        <taxon>Marasmiineae</taxon>
        <taxon>Omphalotaceae</taxon>
        <taxon>Rhodocollybia</taxon>
    </lineage>
</organism>
<evidence type="ECO:0000313" key="3">
    <source>
        <dbReference type="Proteomes" id="UP000772434"/>
    </source>
</evidence>
<accession>A0A9P5Q4F9</accession>
<name>A0A9P5Q4F9_9AGAR</name>
<dbReference type="AlphaFoldDB" id="A0A9P5Q4F9"/>
<feature type="region of interest" description="Disordered" evidence="1">
    <location>
        <begin position="102"/>
        <end position="147"/>
    </location>
</feature>
<dbReference type="Proteomes" id="UP000772434">
    <property type="component" value="Unassembled WGS sequence"/>
</dbReference>
<evidence type="ECO:0000256" key="1">
    <source>
        <dbReference type="SAM" id="MobiDB-lite"/>
    </source>
</evidence>
<feature type="compositionally biased region" description="Basic and acidic residues" evidence="1">
    <location>
        <begin position="118"/>
        <end position="130"/>
    </location>
</feature>
<proteinExistence type="predicted"/>
<protein>
    <submittedName>
        <fullName evidence="2">Uncharacterized protein</fullName>
    </submittedName>
</protein>
<feature type="compositionally biased region" description="Acidic residues" evidence="1">
    <location>
        <begin position="136"/>
        <end position="147"/>
    </location>
</feature>
<comment type="caution">
    <text evidence="2">The sequence shown here is derived from an EMBL/GenBank/DDBJ whole genome shotgun (WGS) entry which is preliminary data.</text>
</comment>
<dbReference type="OrthoDB" id="2588098at2759"/>
<reference evidence="2" key="1">
    <citation type="submission" date="2020-11" db="EMBL/GenBank/DDBJ databases">
        <authorList>
            <consortium name="DOE Joint Genome Institute"/>
            <person name="Ahrendt S."/>
            <person name="Riley R."/>
            <person name="Andreopoulos W."/>
            <person name="Labutti K."/>
            <person name="Pangilinan J."/>
            <person name="Ruiz-Duenas F.J."/>
            <person name="Barrasa J.M."/>
            <person name="Sanchez-Garcia M."/>
            <person name="Camarero S."/>
            <person name="Miyauchi S."/>
            <person name="Serrano A."/>
            <person name="Linde D."/>
            <person name="Babiker R."/>
            <person name="Drula E."/>
            <person name="Ayuso-Fernandez I."/>
            <person name="Pacheco R."/>
            <person name="Padilla G."/>
            <person name="Ferreira P."/>
            <person name="Barriuso J."/>
            <person name="Kellner H."/>
            <person name="Castanera R."/>
            <person name="Alfaro M."/>
            <person name="Ramirez L."/>
            <person name="Pisabarro A.G."/>
            <person name="Kuo A."/>
            <person name="Tritt A."/>
            <person name="Lipzen A."/>
            <person name="He G."/>
            <person name="Yan M."/>
            <person name="Ng V."/>
            <person name="Cullen D."/>
            <person name="Martin F."/>
            <person name="Rosso M.-N."/>
            <person name="Henrissat B."/>
            <person name="Hibbett D."/>
            <person name="Martinez A.T."/>
            <person name="Grigoriev I.V."/>
        </authorList>
    </citation>
    <scope>NUCLEOTIDE SEQUENCE</scope>
    <source>
        <strain evidence="2">AH 40177</strain>
    </source>
</reference>
<sequence>MGRGAEENWENFFWQSHQDVLDSISTVVDPCHGPDLNSPAVQTATLLTKLPVEFLQAIAKELIDNFADLMYFSYTCVKVWEVAEDVRFLYLRIGLQRKSWKSNYPSGRRNSRVTAGTADDRKKLKEKAEMQKSQSDDDEGSNEEGSDDDDICRLRLVEYDVIPEAFQWFFLHLLLFTCTSSTEDRWMLRNWTKKEFVIKSKGLTSDGLLQALFSLISWSNEPTISMACDKSDAERMIHGPWAGDRIDVTLYSLHQHKNDSHHERSDGIRGEAGEK</sequence>
<dbReference type="EMBL" id="JADNRY010000016">
    <property type="protein sequence ID" value="KAF9073887.1"/>
    <property type="molecule type" value="Genomic_DNA"/>
</dbReference>
<keyword evidence="3" id="KW-1185">Reference proteome</keyword>
<evidence type="ECO:0000313" key="2">
    <source>
        <dbReference type="EMBL" id="KAF9073887.1"/>
    </source>
</evidence>
<gene>
    <name evidence="2" type="ORF">BDP27DRAFT_1360111</name>
</gene>